<evidence type="ECO:0000256" key="7">
    <source>
        <dbReference type="ARBA" id="ARBA00022842"/>
    </source>
</evidence>
<dbReference type="EMBL" id="QEKI01000022">
    <property type="protein sequence ID" value="PVY37249.1"/>
    <property type="molecule type" value="Genomic_DNA"/>
</dbReference>
<evidence type="ECO:0000256" key="6">
    <source>
        <dbReference type="ARBA" id="ARBA00022801"/>
    </source>
</evidence>
<feature type="transmembrane region" description="Helical" evidence="9">
    <location>
        <begin position="42"/>
        <end position="61"/>
    </location>
</feature>
<feature type="transmembrane region" description="Helical" evidence="9">
    <location>
        <begin position="73"/>
        <end position="94"/>
    </location>
</feature>
<comment type="cofactor">
    <cofactor evidence="1">
        <name>Mn(2+)</name>
        <dbReference type="ChEBI" id="CHEBI:29035"/>
    </cofactor>
</comment>
<keyword evidence="12" id="KW-1185">Reference proteome</keyword>
<accession>A0A2U1ALD9</accession>
<keyword evidence="6 11" id="KW-0378">Hydrolase</keyword>
<dbReference type="AlphaFoldDB" id="A0A2U1ALD9"/>
<evidence type="ECO:0000256" key="2">
    <source>
        <dbReference type="ARBA" id="ARBA00001946"/>
    </source>
</evidence>
<dbReference type="GO" id="GO:0004519">
    <property type="term" value="F:endonuclease activity"/>
    <property type="evidence" value="ECO:0007669"/>
    <property type="project" value="UniProtKB-KW"/>
</dbReference>
<evidence type="ECO:0000313" key="12">
    <source>
        <dbReference type="Proteomes" id="UP000245466"/>
    </source>
</evidence>
<dbReference type="GO" id="GO:0046872">
    <property type="term" value="F:metal ion binding"/>
    <property type="evidence" value="ECO:0007669"/>
    <property type="project" value="UniProtKB-KW"/>
</dbReference>
<evidence type="ECO:0000313" key="11">
    <source>
        <dbReference type="EMBL" id="PVY37249.1"/>
    </source>
</evidence>
<reference evidence="11 12" key="1">
    <citation type="submission" date="2018-04" db="EMBL/GenBank/DDBJ databases">
        <title>Genomic Encyclopedia of Type Strains, Phase IV (KMG-IV): sequencing the most valuable type-strain genomes for metagenomic binning, comparative biology and taxonomic classification.</title>
        <authorList>
            <person name="Goeker M."/>
        </authorList>
    </citation>
    <scope>NUCLEOTIDE SEQUENCE [LARGE SCALE GENOMIC DNA]</scope>
    <source>
        <strain evidence="11 12">DSM 100231</strain>
    </source>
</reference>
<keyword evidence="8" id="KW-0234">DNA repair</keyword>
<keyword evidence="4" id="KW-0479">Metal-binding</keyword>
<comment type="cofactor">
    <cofactor evidence="2">
        <name>Mg(2+)</name>
        <dbReference type="ChEBI" id="CHEBI:18420"/>
    </cofactor>
</comment>
<gene>
    <name evidence="11" type="ORF">C8E01_12233</name>
</gene>
<dbReference type="PANTHER" id="PTHR15822:SF4">
    <property type="entry name" value="TYROSYL-DNA PHOSPHODIESTERASE 2"/>
    <property type="match status" value="1"/>
</dbReference>
<evidence type="ECO:0000256" key="1">
    <source>
        <dbReference type="ARBA" id="ARBA00001936"/>
    </source>
</evidence>
<dbReference type="Pfam" id="PF03372">
    <property type="entry name" value="Exo_endo_phos"/>
    <property type="match status" value="1"/>
</dbReference>
<organism evidence="11 12">
    <name type="scientific">Pontibacter virosus</name>
    <dbReference type="NCBI Taxonomy" id="1765052"/>
    <lineage>
        <taxon>Bacteria</taxon>
        <taxon>Pseudomonadati</taxon>
        <taxon>Bacteroidota</taxon>
        <taxon>Cytophagia</taxon>
        <taxon>Cytophagales</taxon>
        <taxon>Hymenobacteraceae</taxon>
        <taxon>Pontibacter</taxon>
    </lineage>
</organism>
<keyword evidence="3" id="KW-0540">Nuclease</keyword>
<evidence type="ECO:0000256" key="4">
    <source>
        <dbReference type="ARBA" id="ARBA00022723"/>
    </source>
</evidence>
<keyword evidence="9" id="KW-0812">Transmembrane</keyword>
<sequence length="406" mass="46520">MVSGYFEGHLGNYSEARFDIPTGIICKFATVAGTFKQIRRKIWLILNILVVLWLLLGVLSMRVPPYEFWPAGFMAFSLPGALVLNFLFFIYWLLKRSWYVFLPLAVIGLGWNHYGRLVSISWDKELPTGTKTLEVLSFNVHIFNAYEKIVEGVPRVSEEMVDWVATHPADVFCLQEFYSRVNSTEFNNFNRIGKRYNRYVFASTYQSDRIVSDVGVVIFSKYPIVSGNTLHFSNTTKRSANRAAWVDINVKGDTVRVYAVHLQSMSIRAEDIENTYTAIGDEASFKKESRNLARRLRMGFRARAMQVQELLDHVKTSPYPVIVTGDFNDIPFSYTYSQLVSELNNSFEKAGNGVGATYNGPLPFLRIDNQFYSEGLEAHDFKTHYEMPLSDHFPISATYVIKPKEE</sequence>
<evidence type="ECO:0000259" key="10">
    <source>
        <dbReference type="Pfam" id="PF03372"/>
    </source>
</evidence>
<dbReference type="CDD" id="cd09084">
    <property type="entry name" value="EEP-2"/>
    <property type="match status" value="1"/>
</dbReference>
<dbReference type="GO" id="GO:0006281">
    <property type="term" value="P:DNA repair"/>
    <property type="evidence" value="ECO:0007669"/>
    <property type="project" value="UniProtKB-KW"/>
</dbReference>
<dbReference type="PANTHER" id="PTHR15822">
    <property type="entry name" value="TRAF AND TNF RECEPTOR-ASSOCIATED PROTEIN"/>
    <property type="match status" value="1"/>
</dbReference>
<evidence type="ECO:0000256" key="3">
    <source>
        <dbReference type="ARBA" id="ARBA00022722"/>
    </source>
</evidence>
<evidence type="ECO:0000256" key="9">
    <source>
        <dbReference type="SAM" id="Phobius"/>
    </source>
</evidence>
<feature type="domain" description="Endonuclease/exonuclease/phosphatase" evidence="10">
    <location>
        <begin position="150"/>
        <end position="392"/>
    </location>
</feature>
<keyword evidence="11" id="KW-0255">Endonuclease</keyword>
<name>A0A2U1ALD9_9BACT</name>
<dbReference type="Gene3D" id="3.60.10.10">
    <property type="entry name" value="Endonuclease/exonuclease/phosphatase"/>
    <property type="match status" value="1"/>
</dbReference>
<dbReference type="InterPro" id="IPR005135">
    <property type="entry name" value="Endo/exonuclease/phosphatase"/>
</dbReference>
<dbReference type="InterPro" id="IPR036691">
    <property type="entry name" value="Endo/exonu/phosph_ase_sf"/>
</dbReference>
<dbReference type="InterPro" id="IPR051547">
    <property type="entry name" value="TDP2-like"/>
</dbReference>
<keyword evidence="5" id="KW-0227">DNA damage</keyword>
<dbReference type="SUPFAM" id="SSF56219">
    <property type="entry name" value="DNase I-like"/>
    <property type="match status" value="1"/>
</dbReference>
<protein>
    <submittedName>
        <fullName evidence="11">Endonuclease/exonuclease/phosphatase family metal-dependent hydrolase</fullName>
    </submittedName>
</protein>
<keyword evidence="9" id="KW-0472">Membrane</keyword>
<dbReference type="Proteomes" id="UP000245466">
    <property type="component" value="Unassembled WGS sequence"/>
</dbReference>
<evidence type="ECO:0000256" key="8">
    <source>
        <dbReference type="ARBA" id="ARBA00023204"/>
    </source>
</evidence>
<keyword evidence="11" id="KW-0269">Exonuclease</keyword>
<proteinExistence type="predicted"/>
<keyword evidence="9" id="KW-1133">Transmembrane helix</keyword>
<comment type="caution">
    <text evidence="11">The sequence shown here is derived from an EMBL/GenBank/DDBJ whole genome shotgun (WGS) entry which is preliminary data.</text>
</comment>
<evidence type="ECO:0000256" key="5">
    <source>
        <dbReference type="ARBA" id="ARBA00022763"/>
    </source>
</evidence>
<dbReference type="GO" id="GO:0004527">
    <property type="term" value="F:exonuclease activity"/>
    <property type="evidence" value="ECO:0007669"/>
    <property type="project" value="UniProtKB-KW"/>
</dbReference>
<keyword evidence="7" id="KW-0460">Magnesium</keyword>